<proteinExistence type="inferred from homology"/>
<evidence type="ECO:0000256" key="7">
    <source>
        <dbReference type="PROSITE-ProRule" id="PRU01373"/>
    </source>
</evidence>
<feature type="active site" description="Proton donor/acceptor" evidence="7">
    <location>
        <position position="128"/>
    </location>
</feature>
<keyword evidence="4 7" id="KW-0133">Cell shape</keyword>
<evidence type="ECO:0000256" key="2">
    <source>
        <dbReference type="ARBA" id="ARBA00005992"/>
    </source>
</evidence>
<dbReference type="CDD" id="cd16913">
    <property type="entry name" value="YkuD_like"/>
    <property type="match status" value="1"/>
</dbReference>
<dbReference type="InterPro" id="IPR005490">
    <property type="entry name" value="LD_TPept_cat_dom"/>
</dbReference>
<dbReference type="EMBL" id="CP003984">
    <property type="protein sequence ID" value="AII88426.1"/>
    <property type="molecule type" value="Genomic_DNA"/>
</dbReference>
<sequence>MSAFDMVYASGRLRYLGRTLAATCGRGGVRDDKREGDGATPRGILRIAALMYRPDRIAPPAPWAVPIHPGDLWCDDPAHPLYNQLCRAPLQASHEQMRRADPQYDIVLITDWNWPNAHPGAGSAIFMHQWRKLGAPTAGCIALARPDIHWLATRAVPGTRLIVR</sequence>
<dbReference type="PANTHER" id="PTHR38589:SF1">
    <property type="entry name" value="BLR0621 PROTEIN"/>
    <property type="match status" value="1"/>
</dbReference>
<evidence type="ECO:0000313" key="9">
    <source>
        <dbReference type="EMBL" id="AII88426.1"/>
    </source>
</evidence>
<reference evidence="9 10" key="1">
    <citation type="journal article" date="2014" name="ISME J.">
        <title>Adaptation of an abundant Roseobacter RCA organism to pelagic systems revealed by genomic and transcriptomic analyses.</title>
        <authorList>
            <person name="Voget S."/>
            <person name="Wemheuer B."/>
            <person name="Brinkhoff T."/>
            <person name="Vollmers J."/>
            <person name="Dietrich S."/>
            <person name="Giebel H.A."/>
            <person name="Beardsley C."/>
            <person name="Sardemann C."/>
            <person name="Bakenhus I."/>
            <person name="Billerbeck S."/>
            <person name="Daniel R."/>
            <person name="Simon M."/>
        </authorList>
    </citation>
    <scope>NUCLEOTIDE SEQUENCE [LARGE SCALE GENOMIC DNA]</scope>
    <source>
        <strain evidence="9 10">RCA23</strain>
    </source>
</reference>
<gene>
    <name evidence="9" type="ORF">RCA23_c29260</name>
</gene>
<dbReference type="GO" id="GO:0008360">
    <property type="term" value="P:regulation of cell shape"/>
    <property type="evidence" value="ECO:0007669"/>
    <property type="project" value="UniProtKB-UniRule"/>
</dbReference>
<comment type="similarity">
    <text evidence="2">Belongs to the YkuD family.</text>
</comment>
<dbReference type="PANTHER" id="PTHR38589">
    <property type="entry name" value="BLR0621 PROTEIN"/>
    <property type="match status" value="1"/>
</dbReference>
<organism evidence="9 10">
    <name type="scientific">Planktomarina temperata RCA23</name>
    <dbReference type="NCBI Taxonomy" id="666509"/>
    <lineage>
        <taxon>Bacteria</taxon>
        <taxon>Pseudomonadati</taxon>
        <taxon>Pseudomonadota</taxon>
        <taxon>Alphaproteobacteria</taxon>
        <taxon>Rhodobacterales</taxon>
        <taxon>Paracoccaceae</taxon>
        <taxon>Planktomarina</taxon>
    </lineage>
</organism>
<dbReference type="Pfam" id="PF03734">
    <property type="entry name" value="YkuD"/>
    <property type="match status" value="1"/>
</dbReference>
<dbReference type="SUPFAM" id="SSF141523">
    <property type="entry name" value="L,D-transpeptidase catalytic domain-like"/>
    <property type="match status" value="1"/>
</dbReference>
<comment type="pathway">
    <text evidence="1 7">Cell wall biogenesis; peptidoglycan biosynthesis.</text>
</comment>
<dbReference type="InterPro" id="IPR038063">
    <property type="entry name" value="Transpep_catalytic_dom"/>
</dbReference>
<dbReference type="GO" id="GO:0016740">
    <property type="term" value="F:transferase activity"/>
    <property type="evidence" value="ECO:0007669"/>
    <property type="project" value="UniProtKB-KW"/>
</dbReference>
<evidence type="ECO:0000259" key="8">
    <source>
        <dbReference type="PROSITE" id="PS52029"/>
    </source>
</evidence>
<keyword evidence="10" id="KW-1185">Reference proteome</keyword>
<dbReference type="AlphaFoldDB" id="A0AAN0RLN9"/>
<protein>
    <recommendedName>
        <fullName evidence="8">L,D-TPase catalytic domain-containing protein</fullName>
    </recommendedName>
</protein>
<evidence type="ECO:0000313" key="10">
    <source>
        <dbReference type="Proteomes" id="UP000028680"/>
    </source>
</evidence>
<keyword evidence="5 7" id="KW-0573">Peptidoglycan synthesis</keyword>
<dbReference type="PROSITE" id="PS52029">
    <property type="entry name" value="LD_TPASE"/>
    <property type="match status" value="1"/>
</dbReference>
<dbReference type="GO" id="GO:0004180">
    <property type="term" value="F:carboxypeptidase activity"/>
    <property type="evidence" value="ECO:0007669"/>
    <property type="project" value="UniProtKB-ARBA"/>
</dbReference>
<evidence type="ECO:0000256" key="1">
    <source>
        <dbReference type="ARBA" id="ARBA00004752"/>
    </source>
</evidence>
<dbReference type="Proteomes" id="UP000028680">
    <property type="component" value="Chromosome"/>
</dbReference>
<dbReference type="GO" id="GO:0071555">
    <property type="term" value="P:cell wall organization"/>
    <property type="evidence" value="ECO:0007669"/>
    <property type="project" value="UniProtKB-UniRule"/>
</dbReference>
<name>A0AAN0RLN9_9RHOB</name>
<keyword evidence="3" id="KW-0808">Transferase</keyword>
<dbReference type="GO" id="GO:0009252">
    <property type="term" value="P:peptidoglycan biosynthetic process"/>
    <property type="evidence" value="ECO:0007669"/>
    <property type="project" value="UniProtKB-KW"/>
</dbReference>
<evidence type="ECO:0000256" key="5">
    <source>
        <dbReference type="ARBA" id="ARBA00022984"/>
    </source>
</evidence>
<keyword evidence="6 7" id="KW-0961">Cell wall biogenesis/degradation</keyword>
<evidence type="ECO:0000256" key="6">
    <source>
        <dbReference type="ARBA" id="ARBA00023316"/>
    </source>
</evidence>
<accession>A0AAN0RLN9</accession>
<feature type="active site" description="Nucleophile" evidence="7">
    <location>
        <position position="140"/>
    </location>
</feature>
<evidence type="ECO:0000256" key="4">
    <source>
        <dbReference type="ARBA" id="ARBA00022960"/>
    </source>
</evidence>
<dbReference type="RefSeq" id="WP_044050974.1">
    <property type="nucleotide sequence ID" value="NZ_CP003984.1"/>
</dbReference>
<dbReference type="KEGG" id="ptp:RCA23_c29260"/>
<feature type="domain" description="L,D-TPase catalytic" evidence="8">
    <location>
        <begin position="1"/>
        <end position="164"/>
    </location>
</feature>
<evidence type="ECO:0000256" key="3">
    <source>
        <dbReference type="ARBA" id="ARBA00022679"/>
    </source>
</evidence>